<dbReference type="GO" id="GO:0005886">
    <property type="term" value="C:plasma membrane"/>
    <property type="evidence" value="ECO:0007669"/>
    <property type="project" value="UniProtKB-SubCell"/>
</dbReference>
<evidence type="ECO:0000256" key="11">
    <source>
        <dbReference type="SAM" id="Phobius"/>
    </source>
</evidence>
<dbReference type="GO" id="GO:0005840">
    <property type="term" value="C:ribosome"/>
    <property type="evidence" value="ECO:0007669"/>
    <property type="project" value="UniProtKB-KW"/>
</dbReference>
<keyword evidence="13" id="KW-1185">Reference proteome</keyword>
<protein>
    <submittedName>
        <fullName evidence="12">40S ribosomal protein S11</fullName>
    </submittedName>
</protein>
<evidence type="ECO:0000256" key="5">
    <source>
        <dbReference type="ARBA" id="ARBA00022692"/>
    </source>
</evidence>
<keyword evidence="7" id="KW-0915">Sodium</keyword>
<evidence type="ECO:0000256" key="6">
    <source>
        <dbReference type="ARBA" id="ARBA00022989"/>
    </source>
</evidence>
<reference evidence="12 13" key="1">
    <citation type="journal article" date="2019" name="PLoS Biol.">
        <title>Sex chromosomes control vertical transmission of feminizing Wolbachia symbionts in an isopod.</title>
        <authorList>
            <person name="Becking T."/>
            <person name="Chebbi M.A."/>
            <person name="Giraud I."/>
            <person name="Moumen B."/>
            <person name="Laverre T."/>
            <person name="Caubet Y."/>
            <person name="Peccoud J."/>
            <person name="Gilbert C."/>
            <person name="Cordaux R."/>
        </authorList>
    </citation>
    <scope>NUCLEOTIDE SEQUENCE [LARGE SCALE GENOMIC DNA]</scope>
    <source>
        <strain evidence="12">ANa2</strain>
        <tissue evidence="12">Whole body excluding digestive tract and cuticle</tissue>
    </source>
</reference>
<evidence type="ECO:0000256" key="2">
    <source>
        <dbReference type="ARBA" id="ARBA00006434"/>
    </source>
</evidence>
<keyword evidence="5 11" id="KW-0812">Transmembrane</keyword>
<evidence type="ECO:0000256" key="4">
    <source>
        <dbReference type="ARBA" id="ARBA00022475"/>
    </source>
</evidence>
<dbReference type="InterPro" id="IPR001734">
    <property type="entry name" value="Na/solute_symporter"/>
</dbReference>
<evidence type="ECO:0000313" key="13">
    <source>
        <dbReference type="Proteomes" id="UP000326759"/>
    </source>
</evidence>
<dbReference type="InterPro" id="IPR038377">
    <property type="entry name" value="Na/Glc_symporter_sf"/>
</dbReference>
<name>A0A5N5TC31_9CRUS</name>
<keyword evidence="9 11" id="KW-0472">Membrane</keyword>
<comment type="similarity">
    <text evidence="2">Belongs to the sodium:solute symporter (SSF) (TC 2.A.21) family.</text>
</comment>
<keyword evidence="10" id="KW-0739">Sodium transport</keyword>
<accession>A0A5N5TC31</accession>
<evidence type="ECO:0000256" key="7">
    <source>
        <dbReference type="ARBA" id="ARBA00023053"/>
    </source>
</evidence>
<dbReference type="PANTHER" id="PTHR42985:SF40">
    <property type="entry name" value="LD47995P-RELATED"/>
    <property type="match status" value="1"/>
</dbReference>
<dbReference type="Proteomes" id="UP000326759">
    <property type="component" value="Unassembled WGS sequence"/>
</dbReference>
<gene>
    <name evidence="12" type="ORF">Anas_13911</name>
</gene>
<evidence type="ECO:0000256" key="10">
    <source>
        <dbReference type="ARBA" id="ARBA00023201"/>
    </source>
</evidence>
<feature type="transmembrane region" description="Helical" evidence="11">
    <location>
        <begin position="90"/>
        <end position="108"/>
    </location>
</feature>
<comment type="caution">
    <text evidence="12">The sequence shown here is derived from an EMBL/GenBank/DDBJ whole genome shotgun (WGS) entry which is preliminary data.</text>
</comment>
<dbReference type="PANTHER" id="PTHR42985">
    <property type="entry name" value="SODIUM-COUPLED MONOCARBOXYLATE TRANSPORTER"/>
    <property type="match status" value="1"/>
</dbReference>
<sequence>FSGEVYGNGMQIGSIILGGPSALIFASYFVLPVLYPLKLTSINEYIDLRFKSKNLRLAVFLPIFLKAVVTSAVALYATSLALTPITKFDNLTNILLLGIICTIYSSFHETKSFRYAFRSSTLLFIPFLPTWGSLIKKKDQILPFFVMDKLSLIPGLPGIFVATVLGGTLSTISSWLNSCVALMWRDVFLKFDFFKSASPSCATLANKIICKYNYFGDKKTKK</sequence>
<dbReference type="GO" id="GO:0015293">
    <property type="term" value="F:symporter activity"/>
    <property type="evidence" value="ECO:0007669"/>
    <property type="project" value="TreeGrafter"/>
</dbReference>
<evidence type="ECO:0000313" key="12">
    <source>
        <dbReference type="EMBL" id="KAB7504196.1"/>
    </source>
</evidence>
<keyword evidence="12" id="KW-0687">Ribonucleoprotein</keyword>
<evidence type="ECO:0000256" key="3">
    <source>
        <dbReference type="ARBA" id="ARBA00022448"/>
    </source>
</evidence>
<feature type="transmembrane region" description="Helical" evidence="11">
    <location>
        <begin position="12"/>
        <end position="37"/>
    </location>
</feature>
<organism evidence="12 13">
    <name type="scientific">Armadillidium nasatum</name>
    <dbReference type="NCBI Taxonomy" id="96803"/>
    <lineage>
        <taxon>Eukaryota</taxon>
        <taxon>Metazoa</taxon>
        <taxon>Ecdysozoa</taxon>
        <taxon>Arthropoda</taxon>
        <taxon>Crustacea</taxon>
        <taxon>Multicrustacea</taxon>
        <taxon>Malacostraca</taxon>
        <taxon>Eumalacostraca</taxon>
        <taxon>Peracarida</taxon>
        <taxon>Isopoda</taxon>
        <taxon>Oniscidea</taxon>
        <taxon>Crinocheta</taxon>
        <taxon>Armadillidiidae</taxon>
        <taxon>Armadillidium</taxon>
    </lineage>
</organism>
<feature type="non-terminal residue" evidence="12">
    <location>
        <position position="1"/>
    </location>
</feature>
<comment type="subcellular location">
    <subcellularLocation>
        <location evidence="1">Cell membrane</location>
        <topology evidence="1">Multi-pass membrane protein</topology>
    </subcellularLocation>
</comment>
<dbReference type="Gene3D" id="1.20.1730.10">
    <property type="entry name" value="Sodium/glucose cotransporter"/>
    <property type="match status" value="2"/>
</dbReference>
<feature type="transmembrane region" description="Helical" evidence="11">
    <location>
        <begin position="57"/>
        <end position="78"/>
    </location>
</feature>
<keyword evidence="4" id="KW-1003">Cell membrane</keyword>
<keyword evidence="8" id="KW-0406">Ion transport</keyword>
<keyword evidence="6 11" id="KW-1133">Transmembrane helix</keyword>
<dbReference type="OrthoDB" id="6132759at2759"/>
<dbReference type="EMBL" id="SEYY01003596">
    <property type="protein sequence ID" value="KAB7504196.1"/>
    <property type="molecule type" value="Genomic_DNA"/>
</dbReference>
<feature type="transmembrane region" description="Helical" evidence="11">
    <location>
        <begin position="155"/>
        <end position="176"/>
    </location>
</feature>
<evidence type="ECO:0000256" key="1">
    <source>
        <dbReference type="ARBA" id="ARBA00004651"/>
    </source>
</evidence>
<dbReference type="PROSITE" id="PS50283">
    <property type="entry name" value="NA_SOLUT_SYMP_3"/>
    <property type="match status" value="1"/>
</dbReference>
<evidence type="ECO:0000256" key="8">
    <source>
        <dbReference type="ARBA" id="ARBA00023065"/>
    </source>
</evidence>
<dbReference type="AlphaFoldDB" id="A0A5N5TC31"/>
<proteinExistence type="inferred from homology"/>
<keyword evidence="12" id="KW-0689">Ribosomal protein</keyword>
<dbReference type="GO" id="GO:0006814">
    <property type="term" value="P:sodium ion transport"/>
    <property type="evidence" value="ECO:0007669"/>
    <property type="project" value="UniProtKB-KW"/>
</dbReference>
<dbReference type="InterPro" id="IPR051163">
    <property type="entry name" value="Sodium:Solute_Symporter_SSF"/>
</dbReference>
<feature type="transmembrane region" description="Helical" evidence="11">
    <location>
        <begin position="115"/>
        <end position="135"/>
    </location>
</feature>
<evidence type="ECO:0000256" key="9">
    <source>
        <dbReference type="ARBA" id="ARBA00023136"/>
    </source>
</evidence>
<keyword evidence="3" id="KW-0813">Transport</keyword>